<dbReference type="STRING" id="1765655.AMR74_12480"/>
<gene>
    <name evidence="8" type="ORF">AMR74_12480</name>
</gene>
<evidence type="ECO:0000313" key="9">
    <source>
        <dbReference type="Proteomes" id="UP000037747"/>
    </source>
</evidence>
<evidence type="ECO:0000256" key="6">
    <source>
        <dbReference type="ARBA" id="ARBA00023136"/>
    </source>
</evidence>
<evidence type="ECO:0000256" key="2">
    <source>
        <dbReference type="ARBA" id="ARBA00008929"/>
    </source>
</evidence>
<name>A0A0M9ANU8_9EURY</name>
<evidence type="ECO:0000256" key="1">
    <source>
        <dbReference type="ARBA" id="ARBA00004651"/>
    </source>
</evidence>
<dbReference type="Pfam" id="PF03916">
    <property type="entry name" value="NrfD"/>
    <property type="match status" value="1"/>
</dbReference>
<feature type="transmembrane region" description="Helical" evidence="7">
    <location>
        <begin position="133"/>
        <end position="154"/>
    </location>
</feature>
<evidence type="ECO:0000313" key="8">
    <source>
        <dbReference type="EMBL" id="KOX95752.1"/>
    </source>
</evidence>
<keyword evidence="4 7" id="KW-0812">Transmembrane</keyword>
<feature type="transmembrane region" description="Helical" evidence="7">
    <location>
        <begin position="388"/>
        <end position="407"/>
    </location>
</feature>
<comment type="caution">
    <text evidence="8">The sequence shown here is derived from an EMBL/GenBank/DDBJ whole genome shotgun (WGS) entry which is preliminary data.</text>
</comment>
<sequence length="423" mass="47234">MSTQSSRFEFDPGFEDDRLRVAWYAVVGVLVTVGAYATYFRLTEGMASTNLTSIVPWGAWVAFYIYFVGLSAGAFLVSTMANVFEVEGMHRIDRDALFAAIISMAVALLFVWIDLGRMERMYFPFIWRQLTSALSWEVHAYVAYIGILVTELYFSMRIDLARVAERTSGLKERFYAALALGRLETSEESQSFDQRWLKRAGIVGIPLAIFMVHGGTGVLFAVSKARPYWNSGLFPVIFVISALLSGTALVMMIYVLRTRLFDGESVDPDLLDRLAQLVIGFIVVDAALTAIETFIAIASVHPHEIETWQVIMYGPMSWSFWWFMIGFSWVFPMVLLSKRSWRRTPSVMVLAGLSVVVGIVAVRFNIVVPAQVMPVMEGLPHGMYFPTLVEWGTSVGMIGVGLLLYTIGAETLPLTPLTGGDHE</sequence>
<dbReference type="PANTHER" id="PTHR34856:SF2">
    <property type="entry name" value="PROTEIN NRFD"/>
    <property type="match status" value="1"/>
</dbReference>
<dbReference type="InterPro" id="IPR052049">
    <property type="entry name" value="Electron_transfer_protein"/>
</dbReference>
<keyword evidence="3" id="KW-1003">Cell membrane</keyword>
<keyword evidence="9" id="KW-1185">Reference proteome</keyword>
<evidence type="ECO:0000256" key="5">
    <source>
        <dbReference type="ARBA" id="ARBA00022989"/>
    </source>
</evidence>
<evidence type="ECO:0000256" key="4">
    <source>
        <dbReference type="ARBA" id="ARBA00022692"/>
    </source>
</evidence>
<feature type="transmembrane region" description="Helical" evidence="7">
    <location>
        <begin position="96"/>
        <end position="113"/>
    </location>
</feature>
<accession>A0A0M9ANU8</accession>
<protein>
    <submittedName>
        <fullName evidence="8">Molybdopterin oxidoreductase</fullName>
    </submittedName>
</protein>
<dbReference type="GO" id="GO:0005886">
    <property type="term" value="C:plasma membrane"/>
    <property type="evidence" value="ECO:0007669"/>
    <property type="project" value="UniProtKB-SubCell"/>
</dbReference>
<dbReference type="EMBL" id="LIST01000005">
    <property type="protein sequence ID" value="KOX95752.1"/>
    <property type="molecule type" value="Genomic_DNA"/>
</dbReference>
<dbReference type="AlphaFoldDB" id="A0A0M9ANU8"/>
<keyword evidence="6 7" id="KW-0472">Membrane</keyword>
<dbReference type="PATRIC" id="fig|1705389.3.peg.1384"/>
<dbReference type="Proteomes" id="UP000037747">
    <property type="component" value="Unassembled WGS sequence"/>
</dbReference>
<dbReference type="OrthoDB" id="200631at2157"/>
<feature type="transmembrane region" description="Helical" evidence="7">
    <location>
        <begin position="233"/>
        <end position="256"/>
    </location>
</feature>
<dbReference type="InterPro" id="IPR005614">
    <property type="entry name" value="NrfD-like"/>
</dbReference>
<feature type="transmembrane region" description="Helical" evidence="7">
    <location>
        <begin position="277"/>
        <end position="298"/>
    </location>
</feature>
<proteinExistence type="inferred from homology"/>
<dbReference type="Gene3D" id="1.20.1630.10">
    <property type="entry name" value="Formate dehydrogenase/DMSO reductase domain"/>
    <property type="match status" value="1"/>
</dbReference>
<organism evidence="8 9">
    <name type="scientific">Halorubrum tropicale</name>
    <dbReference type="NCBI Taxonomy" id="1765655"/>
    <lineage>
        <taxon>Archaea</taxon>
        <taxon>Methanobacteriati</taxon>
        <taxon>Methanobacteriota</taxon>
        <taxon>Stenosarchaea group</taxon>
        <taxon>Halobacteria</taxon>
        <taxon>Halobacteriales</taxon>
        <taxon>Haloferacaceae</taxon>
        <taxon>Halorubrum</taxon>
    </lineage>
</organism>
<dbReference type="PANTHER" id="PTHR34856">
    <property type="entry name" value="PROTEIN NRFD"/>
    <property type="match status" value="1"/>
</dbReference>
<feature type="transmembrane region" description="Helical" evidence="7">
    <location>
        <begin position="59"/>
        <end position="84"/>
    </location>
</feature>
<feature type="transmembrane region" description="Helical" evidence="7">
    <location>
        <begin position="21"/>
        <end position="39"/>
    </location>
</feature>
<feature type="transmembrane region" description="Helical" evidence="7">
    <location>
        <begin position="318"/>
        <end position="336"/>
    </location>
</feature>
<reference evidence="8 9" key="1">
    <citation type="submission" date="2015-08" db="EMBL/GenBank/DDBJ databases">
        <title>Genomes of Isolates from Cabo Rojo, PR.</title>
        <authorList>
            <person name="Sanchez-Nieves R.L."/>
            <person name="Montalvo-Rodriguez R."/>
        </authorList>
    </citation>
    <scope>NUCLEOTIDE SEQUENCE [LARGE SCALE GENOMIC DNA]</scope>
    <source>
        <strain evidence="8 9">5</strain>
    </source>
</reference>
<evidence type="ECO:0000256" key="7">
    <source>
        <dbReference type="SAM" id="Phobius"/>
    </source>
</evidence>
<evidence type="ECO:0000256" key="3">
    <source>
        <dbReference type="ARBA" id="ARBA00022475"/>
    </source>
</evidence>
<comment type="similarity">
    <text evidence="2">Belongs to the NrfD family.</text>
</comment>
<feature type="transmembrane region" description="Helical" evidence="7">
    <location>
        <begin position="348"/>
        <end position="368"/>
    </location>
</feature>
<dbReference type="RefSeq" id="WP_053772393.1">
    <property type="nucleotide sequence ID" value="NZ_LIST01000005.1"/>
</dbReference>
<feature type="transmembrane region" description="Helical" evidence="7">
    <location>
        <begin position="200"/>
        <end position="221"/>
    </location>
</feature>
<keyword evidence="5 7" id="KW-1133">Transmembrane helix</keyword>
<comment type="subcellular location">
    <subcellularLocation>
        <location evidence="1">Cell membrane</location>
        <topology evidence="1">Multi-pass membrane protein</topology>
    </subcellularLocation>
</comment>